<proteinExistence type="predicted"/>
<organism evidence="1 2">
    <name type="scientific">Aspergillus pseudoviridinutans</name>
    <dbReference type="NCBI Taxonomy" id="1517512"/>
    <lineage>
        <taxon>Eukaryota</taxon>
        <taxon>Fungi</taxon>
        <taxon>Dikarya</taxon>
        <taxon>Ascomycota</taxon>
        <taxon>Pezizomycotina</taxon>
        <taxon>Eurotiomycetes</taxon>
        <taxon>Eurotiomycetidae</taxon>
        <taxon>Eurotiales</taxon>
        <taxon>Aspergillaceae</taxon>
        <taxon>Aspergillus</taxon>
        <taxon>Aspergillus subgen. Fumigati</taxon>
    </lineage>
</organism>
<keyword evidence="2" id="KW-1185">Reference proteome</keyword>
<name>A0A9P3B2B7_9EURO</name>
<dbReference type="GeneID" id="67000263"/>
<dbReference type="Gene3D" id="3.40.50.1820">
    <property type="entry name" value="alpha/beta hydrolase"/>
    <property type="match status" value="1"/>
</dbReference>
<dbReference type="RefSeq" id="XP_043153878.1">
    <property type="nucleotide sequence ID" value="XM_043297943.1"/>
</dbReference>
<dbReference type="InterPro" id="IPR029058">
    <property type="entry name" value="AB_hydrolase_fold"/>
</dbReference>
<accession>A0A9P3B2B7</accession>
<reference evidence="1 2" key="1">
    <citation type="submission" date="2018-10" db="EMBL/GenBank/DDBJ databases">
        <title>Pan-genome distribution and transcriptional activeness of fungal secondary metabolism genes in Aspergillus section Fumigati.</title>
        <authorList>
            <person name="Takahashi H."/>
            <person name="Umemura M."/>
            <person name="Ninomiya A."/>
            <person name="Kusuya Y."/>
            <person name="Urayama S."/>
            <person name="Shimizu M."/>
            <person name="Watanabe A."/>
            <person name="Kamei K."/>
            <person name="Yaguchi T."/>
            <person name="Hagiwara D."/>
        </authorList>
    </citation>
    <scope>NUCLEOTIDE SEQUENCE [LARGE SCALE GENOMIC DNA]</scope>
    <source>
        <strain evidence="1 2">IFM 55266</strain>
    </source>
</reference>
<dbReference type="OrthoDB" id="426718at2759"/>
<sequence length="71" mass="7830">MSPEYWITSGDGVPVTIKDIQYIEGIDNTTGNLGTKDRDCAAHNWYFGNMTGCAEYYGPPPPDSDLICPKK</sequence>
<evidence type="ECO:0000313" key="1">
    <source>
        <dbReference type="EMBL" id="GIJ83131.1"/>
    </source>
</evidence>
<dbReference type="Proteomes" id="UP001043456">
    <property type="component" value="Unassembled WGS sequence"/>
</dbReference>
<protein>
    <submittedName>
        <fullName evidence="1">Uncharacterized protein</fullName>
    </submittedName>
</protein>
<dbReference type="EMBL" id="BHVY01000001">
    <property type="protein sequence ID" value="GIJ83131.1"/>
    <property type="molecule type" value="Genomic_DNA"/>
</dbReference>
<gene>
    <name evidence="1" type="ORF">Asppvi_001650</name>
</gene>
<dbReference type="AlphaFoldDB" id="A0A9P3B2B7"/>
<comment type="caution">
    <text evidence="1">The sequence shown here is derived from an EMBL/GenBank/DDBJ whole genome shotgun (WGS) entry which is preliminary data.</text>
</comment>
<evidence type="ECO:0000313" key="2">
    <source>
        <dbReference type="Proteomes" id="UP001043456"/>
    </source>
</evidence>